<evidence type="ECO:0000313" key="2">
    <source>
        <dbReference type="EMBL" id="KTF04931.1"/>
    </source>
</evidence>
<comment type="caution">
    <text evidence="2">The sequence shown here is derived from an EMBL/GenBank/DDBJ whole genome shotgun (WGS) entry which is preliminary data.</text>
</comment>
<evidence type="ECO:0000259" key="1">
    <source>
        <dbReference type="SMART" id="SM00642"/>
    </source>
</evidence>
<dbReference type="AlphaFoldDB" id="A0A0W1KMG4"/>
<reference evidence="2 3" key="1">
    <citation type="submission" date="2015-11" db="EMBL/GenBank/DDBJ databases">
        <title>Draft Genome Sequence of the Type Strain Trueperella bernardiae LCDC 89-0504T, Isolated from Blood Culture.</title>
        <authorList>
            <person name="Bernier A.-M."/>
            <person name="Bernard K."/>
        </authorList>
    </citation>
    <scope>NUCLEOTIDE SEQUENCE [LARGE SCALE GENOMIC DNA]</scope>
    <source>
        <strain evidence="2 3">LCDC 89-0504</strain>
    </source>
</reference>
<dbReference type="PANTHER" id="PTHR10357">
    <property type="entry name" value="ALPHA-AMYLASE FAMILY MEMBER"/>
    <property type="match status" value="1"/>
</dbReference>
<dbReference type="STRING" id="59561.AQZ59_00234"/>
<dbReference type="GO" id="GO:0030980">
    <property type="term" value="P:alpha-glucan catabolic process"/>
    <property type="evidence" value="ECO:0007669"/>
    <property type="project" value="TreeGrafter"/>
</dbReference>
<dbReference type="Pfam" id="PF00128">
    <property type="entry name" value="Alpha-amylase"/>
    <property type="match status" value="1"/>
</dbReference>
<dbReference type="GO" id="GO:0005992">
    <property type="term" value="P:trehalose biosynthetic process"/>
    <property type="evidence" value="ECO:0007669"/>
    <property type="project" value="TreeGrafter"/>
</dbReference>
<dbReference type="NCBIfam" id="TIGR02401">
    <property type="entry name" value="trehalose_TreY"/>
    <property type="match status" value="1"/>
</dbReference>
<dbReference type="CDD" id="cd11336">
    <property type="entry name" value="AmyAc_MTSase"/>
    <property type="match status" value="1"/>
</dbReference>
<dbReference type="Gene3D" id="3.30.1590.10">
    <property type="entry name" value="Maltooligosyl trehalose synthase, domain 2"/>
    <property type="match status" value="1"/>
</dbReference>
<dbReference type="PATRIC" id="fig|59561.3.peg.233"/>
<name>A0A0W1KMG4_9ACTO</name>
<dbReference type="RefSeq" id="WP_062612361.1">
    <property type="nucleotide sequence ID" value="NZ_CALTZF010000001.1"/>
</dbReference>
<keyword evidence="3" id="KW-1185">Reference proteome</keyword>
<dbReference type="EC" id="5.4.99.15" evidence="2"/>
<feature type="domain" description="Glycosyl hydrolase family 13 catalytic" evidence="1">
    <location>
        <begin position="29"/>
        <end position="742"/>
    </location>
</feature>
<dbReference type="SUPFAM" id="SSF51445">
    <property type="entry name" value="(Trans)glycosidases"/>
    <property type="match status" value="1"/>
</dbReference>
<dbReference type="InterPro" id="IPR017853">
    <property type="entry name" value="GH"/>
</dbReference>
<accession>A0A0W1KMG4</accession>
<dbReference type="GO" id="GO:0047470">
    <property type="term" value="F:(1,4)-alpha-D-glucan 1-alpha-D-glucosylmutase activity"/>
    <property type="evidence" value="ECO:0007669"/>
    <property type="project" value="UniProtKB-EC"/>
</dbReference>
<dbReference type="Gene3D" id="3.20.20.80">
    <property type="entry name" value="Glycosidases"/>
    <property type="match status" value="1"/>
</dbReference>
<dbReference type="InterPro" id="IPR013797">
    <property type="entry name" value="Maltooligo_trehalose_synth_4"/>
</dbReference>
<dbReference type="SMART" id="SM00642">
    <property type="entry name" value="Aamy"/>
    <property type="match status" value="1"/>
</dbReference>
<organism evidence="2 3">
    <name type="scientific">Trueperella bernardiae</name>
    <dbReference type="NCBI Taxonomy" id="59561"/>
    <lineage>
        <taxon>Bacteria</taxon>
        <taxon>Bacillati</taxon>
        <taxon>Actinomycetota</taxon>
        <taxon>Actinomycetes</taxon>
        <taxon>Actinomycetales</taxon>
        <taxon>Actinomycetaceae</taxon>
        <taxon>Trueperella</taxon>
    </lineage>
</organism>
<dbReference type="EMBL" id="LNIZ01000001">
    <property type="protein sequence ID" value="KTF04931.1"/>
    <property type="molecule type" value="Genomic_DNA"/>
</dbReference>
<dbReference type="OrthoDB" id="9761577at2"/>
<dbReference type="Proteomes" id="UP000054404">
    <property type="component" value="Unassembled WGS sequence"/>
</dbReference>
<dbReference type="PANTHER" id="PTHR10357:SF216">
    <property type="entry name" value="MALTOOLIGOSYL TREHALOSE SYNTHASE-RELATED"/>
    <property type="match status" value="1"/>
</dbReference>
<gene>
    <name evidence="2" type="primary">treY</name>
    <name evidence="2" type="ORF">AQZ59_00234</name>
</gene>
<keyword evidence="2" id="KW-0413">Isomerase</keyword>
<sequence>MPVEDVVVRHHSHVPSKGRHQPVTSYRIQVSPDFDFAAVEAIVPYLASLGITDVFFSPILQAAPGSMHGYDVVDHERISADLGGIEAFRSVSRAIHDTGMHLIVDIVPNHMAVPTPLYRNRALWSALRDGEDSPYRTWFDISLSDSGDGLLMPVLGDRIGKVLATGEITIEKMVVPGFEEDGPTQVVCYYDHVFPVRRGTEALPLAELLDAQYYRLAHWRVANEEINYRRFFDVDTLAAIRVEDEGVFRQSHALLIELFEEGLIDAFRIDHPDGLADPRGYFRNLHEASGGAWSVAEKILEGEETLPTDWPAAGTTGYDTLQRLQGLFTAPEGLPALTQLYGEMSGSTDSVATVEVKAKRQIVATSLFAEVDRLASLLAAICHSDVRLRDHTFRSLRDVVVELVVHMDRYRAYVVPGERPDPEDERVLRAAAERAARNLDADRQESLDVVIDILLGNEIGSAGRTHESRRNEVIVRFQQVCGAVMAKGVEDTTFYRYTALTSANEVGGGPSHFTTTPDQFHDFQTRTHLTWPVTMSTLSTHDTKRCEDVRARIAPISQYAQEWIATLTQARDLVADERPADLDGQMENLLWQTLIGTWDGGPIEQRRLEDYLLKAAREQKSWTTWTEQNEAGEQGMLDYASAILSDDDALALLADFHELTRAATRTMILSQKAIQMTAIGVPDTYNGEEVTQTSLVDPDNRRPVDFTGLAKMLAKLDRDGLPSSPSLDQEKLWFTSRLARLRRELPELASAECGYQALPVSTGYALAFARTRADQAILATVAMRHVPEFAGEYTVVLPEGSWLNVLTGAELEGGTRDLAEVLGRFPAAVLEKIDA</sequence>
<dbReference type="InterPro" id="IPR006047">
    <property type="entry name" value="GH13_cat_dom"/>
</dbReference>
<dbReference type="InterPro" id="IPR012767">
    <property type="entry name" value="Trehalose_TreY"/>
</dbReference>
<dbReference type="Gene3D" id="1.10.150.200">
    <property type="entry name" value="Maltooligosyl trehalose synthase, domain 3"/>
    <property type="match status" value="1"/>
</dbReference>
<evidence type="ECO:0000313" key="3">
    <source>
        <dbReference type="Proteomes" id="UP000054404"/>
    </source>
</evidence>
<proteinExistence type="predicted"/>
<dbReference type="Gene3D" id="1.10.10.470">
    <property type="entry name" value="Maltooligosyl trehalose synthase, domain 4"/>
    <property type="match status" value="1"/>
</dbReference>
<protein>
    <submittedName>
        <fullName evidence="2">Maltooligosyl trehalose synthase</fullName>
        <ecNumber evidence="2">5.4.99.15</ecNumber>
    </submittedName>
</protein>